<dbReference type="Proteomes" id="UP001272097">
    <property type="component" value="Unassembled WGS sequence"/>
</dbReference>
<dbReference type="Pfam" id="PF01475">
    <property type="entry name" value="FUR"/>
    <property type="match status" value="1"/>
</dbReference>
<dbReference type="InterPro" id="IPR043135">
    <property type="entry name" value="Fur_C"/>
</dbReference>
<dbReference type="Gene3D" id="1.10.10.10">
    <property type="entry name" value="Winged helix-like DNA-binding domain superfamily/Winged helix DNA-binding domain"/>
    <property type="match status" value="1"/>
</dbReference>
<evidence type="ECO:0000313" key="8">
    <source>
        <dbReference type="Proteomes" id="UP001272097"/>
    </source>
</evidence>
<dbReference type="InterPro" id="IPR036390">
    <property type="entry name" value="WH_DNA-bd_sf"/>
</dbReference>
<keyword evidence="2" id="KW-0678">Repressor</keyword>
<sequence length="151" mass="16614">MPLQMIPHPREPASCRERGLQFTIIRRQVAETLIDAGQPLGAYEPMPALERTLGRRLTPPTVYRALEFLREQHFVSRIESRDANPDHPHAHAFSIRGNCGASAEVEVCTIEEAVDHDAASLGFRIGRRGVELQGTCATCLDSGSHAAAHHS</sequence>
<evidence type="ECO:0000256" key="5">
    <source>
        <dbReference type="ARBA" id="ARBA00023125"/>
    </source>
</evidence>
<dbReference type="RefSeq" id="WP_320213367.1">
    <property type="nucleotide sequence ID" value="NZ_JAVIIS010000008.1"/>
</dbReference>
<accession>A0ABU4WUL7</accession>
<gene>
    <name evidence="7" type="ORF">RFM51_07630</name>
</gene>
<keyword evidence="8" id="KW-1185">Reference proteome</keyword>
<keyword evidence="5" id="KW-0238">DNA-binding</keyword>
<protein>
    <submittedName>
        <fullName evidence="7">Transcriptional repressor</fullName>
    </submittedName>
</protein>
<organism evidence="7 8">
    <name type="scientific">Mesorhizobium australafricanum</name>
    <dbReference type="NCBI Taxonomy" id="3072311"/>
    <lineage>
        <taxon>Bacteria</taxon>
        <taxon>Pseudomonadati</taxon>
        <taxon>Pseudomonadota</taxon>
        <taxon>Alphaproteobacteria</taxon>
        <taxon>Hyphomicrobiales</taxon>
        <taxon>Phyllobacteriaceae</taxon>
        <taxon>Mesorhizobium</taxon>
    </lineage>
</organism>
<evidence type="ECO:0000256" key="2">
    <source>
        <dbReference type="ARBA" id="ARBA00022491"/>
    </source>
</evidence>
<dbReference type="EMBL" id="JAVIIS010000008">
    <property type="protein sequence ID" value="MDX8439459.1"/>
    <property type="molecule type" value="Genomic_DNA"/>
</dbReference>
<keyword evidence="3" id="KW-0862">Zinc</keyword>
<name>A0ABU4WUL7_9HYPH</name>
<evidence type="ECO:0000256" key="3">
    <source>
        <dbReference type="ARBA" id="ARBA00022833"/>
    </source>
</evidence>
<dbReference type="InterPro" id="IPR036388">
    <property type="entry name" value="WH-like_DNA-bd_sf"/>
</dbReference>
<evidence type="ECO:0000313" key="7">
    <source>
        <dbReference type="EMBL" id="MDX8439459.1"/>
    </source>
</evidence>
<evidence type="ECO:0000256" key="6">
    <source>
        <dbReference type="ARBA" id="ARBA00023163"/>
    </source>
</evidence>
<evidence type="ECO:0000256" key="1">
    <source>
        <dbReference type="ARBA" id="ARBA00007957"/>
    </source>
</evidence>
<dbReference type="SUPFAM" id="SSF46785">
    <property type="entry name" value="Winged helix' DNA-binding domain"/>
    <property type="match status" value="1"/>
</dbReference>
<keyword evidence="4" id="KW-0805">Transcription regulation</keyword>
<keyword evidence="6" id="KW-0804">Transcription</keyword>
<reference evidence="7 8" key="1">
    <citation type="submission" date="2023-08" db="EMBL/GenBank/DDBJ databases">
        <title>Implementing the SeqCode for naming new Mesorhizobium species isolated from Vachellia karroo root nodules.</title>
        <authorList>
            <person name="Van Lill M."/>
        </authorList>
    </citation>
    <scope>NUCLEOTIDE SEQUENCE [LARGE SCALE GENOMIC DNA]</scope>
    <source>
        <strain evidence="7 8">VK3E</strain>
    </source>
</reference>
<proteinExistence type="inferred from homology"/>
<comment type="similarity">
    <text evidence="1">Belongs to the Fur family.</text>
</comment>
<dbReference type="InterPro" id="IPR002481">
    <property type="entry name" value="FUR"/>
</dbReference>
<evidence type="ECO:0000256" key="4">
    <source>
        <dbReference type="ARBA" id="ARBA00023015"/>
    </source>
</evidence>
<comment type="caution">
    <text evidence="7">The sequence shown here is derived from an EMBL/GenBank/DDBJ whole genome shotgun (WGS) entry which is preliminary data.</text>
</comment>
<dbReference type="PANTHER" id="PTHR33202:SF6">
    <property type="entry name" value="ZINC UPTAKE REGULATION PROTEIN"/>
    <property type="match status" value="1"/>
</dbReference>
<dbReference type="Gene3D" id="3.30.1490.190">
    <property type="match status" value="1"/>
</dbReference>
<dbReference type="PANTHER" id="PTHR33202">
    <property type="entry name" value="ZINC UPTAKE REGULATION PROTEIN"/>
    <property type="match status" value="1"/>
</dbReference>